<keyword evidence="3" id="KW-0813">Transport</keyword>
<protein>
    <submittedName>
        <fullName evidence="13">Magnesium transporter CorA</fullName>
    </submittedName>
</protein>
<dbReference type="SUPFAM" id="SSF144083">
    <property type="entry name" value="Magnesium transport protein CorA, transmembrane region"/>
    <property type="match status" value="1"/>
</dbReference>
<dbReference type="Gene3D" id="1.20.58.340">
    <property type="entry name" value="Magnesium transport protein CorA, transmembrane region"/>
    <property type="match status" value="1"/>
</dbReference>
<evidence type="ECO:0000256" key="4">
    <source>
        <dbReference type="ARBA" id="ARBA00022475"/>
    </source>
</evidence>
<name>A0A4R6BDX0_9STAP</name>
<evidence type="ECO:0000256" key="8">
    <source>
        <dbReference type="ARBA" id="ARBA00023065"/>
    </source>
</evidence>
<evidence type="ECO:0000256" key="2">
    <source>
        <dbReference type="ARBA" id="ARBA00009765"/>
    </source>
</evidence>
<evidence type="ECO:0000256" key="10">
    <source>
        <dbReference type="ARBA" id="ARBA00034269"/>
    </source>
</evidence>
<sequence>MEKEIAMTTYYHYHDGSWTKQTLHLDTIRPEEMTWTERIDEMSGLTGNILKIETREDHESLWGSHIYRQSLEDESDHADFQFYLDRDDLVLINIDVPKMFSYTEAELLNDKSKRSAVETFYIIIKNTTHEYMSQIDIFEQKLHSILWEVKERNNIKILNQVAEADHQLLLCKTQIVTVTELFMMTEEVFGKEITESRYHHQMKMRVERARFLINAYEEEIDALLDFENLVSSYRGNEITKTLTIFTALFAPATLLGAIWGMNFKHMPELDWKLGYLIALLLMVMVTYTIYIYLKGKGWMGDLLDNKSHHKNKFF</sequence>
<dbReference type="PANTHER" id="PTHR46494:SF2">
    <property type="entry name" value="MAGNESIUM TRANSPORT PROTEIN CORA"/>
    <property type="match status" value="1"/>
</dbReference>
<proteinExistence type="inferred from homology"/>
<dbReference type="FunFam" id="1.20.58.340:FF:000004">
    <property type="entry name" value="Magnesium transport protein CorA"/>
    <property type="match status" value="1"/>
</dbReference>
<reference evidence="13 14" key="1">
    <citation type="submission" date="2019-01" db="EMBL/GenBank/DDBJ databases">
        <title>Draft genome sequences of the type strains of six Macrococcus species.</title>
        <authorList>
            <person name="Mazhar S."/>
            <person name="Altermann E."/>
            <person name="Hill C."/>
            <person name="Mcauliffe O."/>
        </authorList>
    </citation>
    <scope>NUCLEOTIDE SEQUENCE [LARGE SCALE GENOMIC DNA]</scope>
    <source>
        <strain evidence="13 14">CCM4811</strain>
    </source>
</reference>
<dbReference type="GO" id="GO:0000287">
    <property type="term" value="F:magnesium ion binding"/>
    <property type="evidence" value="ECO:0007669"/>
    <property type="project" value="TreeGrafter"/>
</dbReference>
<evidence type="ECO:0000256" key="1">
    <source>
        <dbReference type="ARBA" id="ARBA00004651"/>
    </source>
</evidence>
<comment type="caution">
    <text evidence="13">The sequence shown here is derived from an EMBL/GenBank/DDBJ whole genome shotgun (WGS) entry which is preliminary data.</text>
</comment>
<organism evidence="13 14">
    <name type="scientific">Macrococcus brunensis</name>
    <dbReference type="NCBI Taxonomy" id="198483"/>
    <lineage>
        <taxon>Bacteria</taxon>
        <taxon>Bacillati</taxon>
        <taxon>Bacillota</taxon>
        <taxon>Bacilli</taxon>
        <taxon>Bacillales</taxon>
        <taxon>Staphylococcaceae</taxon>
        <taxon>Macrococcus</taxon>
    </lineage>
</organism>
<dbReference type="InterPro" id="IPR045863">
    <property type="entry name" value="CorA_TM1_TM2"/>
</dbReference>
<gene>
    <name evidence="13" type="ORF">ERX27_05820</name>
</gene>
<evidence type="ECO:0000256" key="7">
    <source>
        <dbReference type="ARBA" id="ARBA00022989"/>
    </source>
</evidence>
<dbReference type="AlphaFoldDB" id="A0A4R6BDX0"/>
<dbReference type="PANTHER" id="PTHR46494">
    <property type="entry name" value="CORA FAMILY METAL ION TRANSPORTER (EUROFUNG)"/>
    <property type="match status" value="1"/>
</dbReference>
<evidence type="ECO:0000256" key="5">
    <source>
        <dbReference type="ARBA" id="ARBA00022692"/>
    </source>
</evidence>
<keyword evidence="6" id="KW-0460">Magnesium</keyword>
<evidence type="ECO:0000256" key="3">
    <source>
        <dbReference type="ARBA" id="ARBA00022448"/>
    </source>
</evidence>
<comment type="catalytic activity">
    <reaction evidence="10">
        <text>Mg(2+)(in) = Mg(2+)(out)</text>
        <dbReference type="Rhea" id="RHEA:29827"/>
        <dbReference type="ChEBI" id="CHEBI:18420"/>
    </reaction>
</comment>
<evidence type="ECO:0000256" key="12">
    <source>
        <dbReference type="SAM" id="Phobius"/>
    </source>
</evidence>
<keyword evidence="4" id="KW-1003">Cell membrane</keyword>
<evidence type="ECO:0000256" key="6">
    <source>
        <dbReference type="ARBA" id="ARBA00022842"/>
    </source>
</evidence>
<dbReference type="GO" id="GO:0050897">
    <property type="term" value="F:cobalt ion binding"/>
    <property type="evidence" value="ECO:0007669"/>
    <property type="project" value="TreeGrafter"/>
</dbReference>
<keyword evidence="14" id="KW-1185">Reference proteome</keyword>
<comment type="subcellular location">
    <subcellularLocation>
        <location evidence="1">Cell membrane</location>
        <topology evidence="1">Multi-pass membrane protein</topology>
    </subcellularLocation>
</comment>
<keyword evidence="5 12" id="KW-0812">Transmembrane</keyword>
<feature type="transmembrane region" description="Helical" evidence="12">
    <location>
        <begin position="273"/>
        <end position="293"/>
    </location>
</feature>
<dbReference type="InterPro" id="IPR002523">
    <property type="entry name" value="MgTranspt_CorA/ZnTranspt_ZntB"/>
</dbReference>
<comment type="similarity">
    <text evidence="2">Belongs to the CorA metal ion transporter (MIT) (TC 1.A.35) family.</text>
</comment>
<evidence type="ECO:0000313" key="14">
    <source>
        <dbReference type="Proteomes" id="UP000295310"/>
    </source>
</evidence>
<dbReference type="GO" id="GO:0005886">
    <property type="term" value="C:plasma membrane"/>
    <property type="evidence" value="ECO:0007669"/>
    <property type="project" value="UniProtKB-SubCell"/>
</dbReference>
<feature type="transmembrane region" description="Helical" evidence="12">
    <location>
        <begin position="242"/>
        <end position="261"/>
    </location>
</feature>
<keyword evidence="8" id="KW-0406">Ion transport</keyword>
<dbReference type="CDD" id="cd12821">
    <property type="entry name" value="EcCorA_ZntB-like"/>
    <property type="match status" value="1"/>
</dbReference>
<dbReference type="GO" id="GO:0015087">
    <property type="term" value="F:cobalt ion transmembrane transporter activity"/>
    <property type="evidence" value="ECO:0007669"/>
    <property type="project" value="TreeGrafter"/>
</dbReference>
<evidence type="ECO:0000256" key="9">
    <source>
        <dbReference type="ARBA" id="ARBA00023136"/>
    </source>
</evidence>
<comment type="function">
    <text evidence="11">Mediates influx of magnesium ions. Alternates between open and closed states. Activated by low cytoplasmic Mg(2+) levels. Inactive when cytoplasmic Mg(2+) levels are high.</text>
</comment>
<evidence type="ECO:0000256" key="11">
    <source>
        <dbReference type="ARBA" id="ARBA00045497"/>
    </source>
</evidence>
<accession>A0A4R6BDX0</accession>
<dbReference type="GO" id="GO:0015095">
    <property type="term" value="F:magnesium ion transmembrane transporter activity"/>
    <property type="evidence" value="ECO:0007669"/>
    <property type="project" value="TreeGrafter"/>
</dbReference>
<keyword evidence="9 12" id="KW-0472">Membrane</keyword>
<keyword evidence="7 12" id="KW-1133">Transmembrane helix</keyword>
<dbReference type="OrthoDB" id="9803416at2"/>
<evidence type="ECO:0000313" key="13">
    <source>
        <dbReference type="EMBL" id="TDL97977.1"/>
    </source>
</evidence>
<dbReference type="EMBL" id="SCWA01000008">
    <property type="protein sequence ID" value="TDL97977.1"/>
    <property type="molecule type" value="Genomic_DNA"/>
</dbReference>
<dbReference type="Pfam" id="PF01544">
    <property type="entry name" value="CorA"/>
    <property type="match status" value="1"/>
</dbReference>
<dbReference type="Proteomes" id="UP000295310">
    <property type="component" value="Unassembled WGS sequence"/>
</dbReference>